<evidence type="ECO:0000313" key="3">
    <source>
        <dbReference type="EMBL" id="KAI7798236.1"/>
    </source>
</evidence>
<feature type="chain" id="PRO_5040951052" evidence="2">
    <location>
        <begin position="32"/>
        <end position="115"/>
    </location>
</feature>
<proteinExistence type="predicted"/>
<keyword evidence="2" id="KW-0732">Signal</keyword>
<accession>A0A9W7TKA4</accession>
<organism evidence="3 4">
    <name type="scientific">Triplophysa rosa</name>
    <name type="common">Cave loach</name>
    <dbReference type="NCBI Taxonomy" id="992332"/>
    <lineage>
        <taxon>Eukaryota</taxon>
        <taxon>Metazoa</taxon>
        <taxon>Chordata</taxon>
        <taxon>Craniata</taxon>
        <taxon>Vertebrata</taxon>
        <taxon>Euteleostomi</taxon>
        <taxon>Actinopterygii</taxon>
        <taxon>Neopterygii</taxon>
        <taxon>Teleostei</taxon>
        <taxon>Ostariophysi</taxon>
        <taxon>Cypriniformes</taxon>
        <taxon>Nemacheilidae</taxon>
        <taxon>Triplophysa</taxon>
    </lineage>
</organism>
<dbReference type="Proteomes" id="UP001059041">
    <property type="component" value="Linkage Group LG17"/>
</dbReference>
<keyword evidence="4" id="KW-1185">Reference proteome</keyword>
<feature type="region of interest" description="Disordered" evidence="1">
    <location>
        <begin position="32"/>
        <end position="60"/>
    </location>
</feature>
<name>A0A9W7TKA4_TRIRA</name>
<dbReference type="AlphaFoldDB" id="A0A9W7TKA4"/>
<feature type="non-terminal residue" evidence="3">
    <location>
        <position position="115"/>
    </location>
</feature>
<dbReference type="EMBL" id="JAFHDT010000017">
    <property type="protein sequence ID" value="KAI7798236.1"/>
    <property type="molecule type" value="Genomic_DNA"/>
</dbReference>
<evidence type="ECO:0000256" key="2">
    <source>
        <dbReference type="SAM" id="SignalP"/>
    </source>
</evidence>
<comment type="caution">
    <text evidence="3">The sequence shown here is derived from an EMBL/GenBank/DDBJ whole genome shotgun (WGS) entry which is preliminary data.</text>
</comment>
<feature type="signal peptide" evidence="2">
    <location>
        <begin position="1"/>
        <end position="31"/>
    </location>
</feature>
<sequence>MWVTHSLSTGAIGVRVAVKALLAVASVQSSAEFGASPKQADLAQRGNALTSPTGQVESAAQPLLTVTRAHAWGHLGYYRSGHRDLPYSGDSTSDRRVHHTCPGHTLVSSEIMHSK</sequence>
<evidence type="ECO:0000313" key="4">
    <source>
        <dbReference type="Proteomes" id="UP001059041"/>
    </source>
</evidence>
<gene>
    <name evidence="3" type="ORF">IRJ41_022016</name>
</gene>
<evidence type="ECO:0000256" key="1">
    <source>
        <dbReference type="SAM" id="MobiDB-lite"/>
    </source>
</evidence>
<protein>
    <submittedName>
        <fullName evidence="3">Dickkopf-related protein 2-like</fullName>
    </submittedName>
</protein>
<feature type="compositionally biased region" description="Polar residues" evidence="1">
    <location>
        <begin position="47"/>
        <end position="58"/>
    </location>
</feature>
<reference evidence="3" key="1">
    <citation type="submission" date="2021-02" db="EMBL/GenBank/DDBJ databases">
        <title>Comparative genomics reveals that relaxation of natural selection precedes convergent phenotypic evolution of cavefish.</title>
        <authorList>
            <person name="Peng Z."/>
        </authorList>
    </citation>
    <scope>NUCLEOTIDE SEQUENCE</scope>
    <source>
        <tissue evidence="3">Muscle</tissue>
    </source>
</reference>
<feature type="region of interest" description="Disordered" evidence="1">
    <location>
        <begin position="80"/>
        <end position="115"/>
    </location>
</feature>